<reference evidence="1" key="1">
    <citation type="journal article" date="2022" name="Plant J.">
        <title>Strategies of tolerance reflected in two North American maple genomes.</title>
        <authorList>
            <person name="McEvoy S.L."/>
            <person name="Sezen U.U."/>
            <person name="Trouern-Trend A."/>
            <person name="McMahon S.M."/>
            <person name="Schaberg P.G."/>
            <person name="Yang J."/>
            <person name="Wegrzyn J.L."/>
            <person name="Swenson N.G."/>
        </authorList>
    </citation>
    <scope>NUCLEOTIDE SEQUENCE</scope>
    <source>
        <strain evidence="1">NS2018</strain>
    </source>
</reference>
<comment type="caution">
    <text evidence="1">The sequence shown here is derived from an EMBL/GenBank/DDBJ whole genome shotgun (WGS) entry which is preliminary data.</text>
</comment>
<sequence>MHRGVVDVSQSEPRTFPIPLVESNTKVNYALTPLEMAIRDFCRTLNPKGDKPVIEKFDFTRIIPLQVLRPTDMTMVDMASIVNDVSEPRTFPIPLVESNSKVNYALTPLEMAIRDFRRTLNPKGDKPVIEKFDFTRIIPLQVLRPADMAMVDMASIVNDVATLYDAIGYVFGYSADSRQWKKETSKNLRNKVFFGNFLKDLDTNSGLSHKLFTISNEKNSRQRRSQSQP</sequence>
<keyword evidence="2" id="KW-1185">Reference proteome</keyword>
<organism evidence="1 2">
    <name type="scientific">Acer saccharum</name>
    <name type="common">Sugar maple</name>
    <dbReference type="NCBI Taxonomy" id="4024"/>
    <lineage>
        <taxon>Eukaryota</taxon>
        <taxon>Viridiplantae</taxon>
        <taxon>Streptophyta</taxon>
        <taxon>Embryophyta</taxon>
        <taxon>Tracheophyta</taxon>
        <taxon>Spermatophyta</taxon>
        <taxon>Magnoliopsida</taxon>
        <taxon>eudicotyledons</taxon>
        <taxon>Gunneridae</taxon>
        <taxon>Pentapetalae</taxon>
        <taxon>rosids</taxon>
        <taxon>malvids</taxon>
        <taxon>Sapindales</taxon>
        <taxon>Sapindaceae</taxon>
        <taxon>Hippocastanoideae</taxon>
        <taxon>Acereae</taxon>
        <taxon>Acer</taxon>
    </lineage>
</organism>
<accession>A0AA39RN92</accession>
<evidence type="ECO:0000313" key="1">
    <source>
        <dbReference type="EMBL" id="KAK0576862.1"/>
    </source>
</evidence>
<name>A0AA39RN92_ACESA</name>
<dbReference type="Proteomes" id="UP001168877">
    <property type="component" value="Unassembled WGS sequence"/>
</dbReference>
<proteinExistence type="predicted"/>
<protein>
    <submittedName>
        <fullName evidence="1">Uncharacterized protein</fullName>
    </submittedName>
</protein>
<dbReference type="EMBL" id="JAUESC010000386">
    <property type="protein sequence ID" value="KAK0576862.1"/>
    <property type="molecule type" value="Genomic_DNA"/>
</dbReference>
<reference evidence="1" key="2">
    <citation type="submission" date="2023-06" db="EMBL/GenBank/DDBJ databases">
        <authorList>
            <person name="Swenson N.G."/>
            <person name="Wegrzyn J.L."/>
            <person name="Mcevoy S.L."/>
        </authorList>
    </citation>
    <scope>NUCLEOTIDE SEQUENCE</scope>
    <source>
        <strain evidence="1">NS2018</strain>
        <tissue evidence="1">Leaf</tissue>
    </source>
</reference>
<evidence type="ECO:0000313" key="2">
    <source>
        <dbReference type="Proteomes" id="UP001168877"/>
    </source>
</evidence>
<dbReference type="AlphaFoldDB" id="A0AA39RN92"/>
<gene>
    <name evidence="1" type="ORF">LWI29_024594</name>
</gene>